<dbReference type="GO" id="GO:0015031">
    <property type="term" value="P:protein transport"/>
    <property type="evidence" value="ECO:0007669"/>
    <property type="project" value="UniProtKB-KW"/>
</dbReference>
<protein>
    <recommendedName>
        <fullName evidence="3">Exocyst subunit Exo70 family protein</fullName>
    </recommendedName>
</protein>
<feature type="compositionally biased region" description="Low complexity" evidence="4">
    <location>
        <begin position="1"/>
        <end position="27"/>
    </location>
</feature>
<reference evidence="6 7" key="1">
    <citation type="submission" date="2018-04" db="EMBL/GenBank/DDBJ databases">
        <authorList>
            <person name="Vogel A."/>
        </authorList>
    </citation>
    <scope>NUCLEOTIDE SEQUENCE [LARGE SCALE GENOMIC DNA]</scope>
</reference>
<feature type="domain" description="Exocyst complex subunit Exo70 C-terminal" evidence="5">
    <location>
        <begin position="489"/>
        <end position="540"/>
    </location>
</feature>
<gene>
    <name evidence="6" type="ORF">CCAM_LOCUS23023</name>
</gene>
<dbReference type="GO" id="GO:0006887">
    <property type="term" value="P:exocytosis"/>
    <property type="evidence" value="ECO:0007669"/>
    <property type="project" value="UniProtKB-KW"/>
</dbReference>
<dbReference type="GO" id="GO:0000145">
    <property type="term" value="C:exocyst"/>
    <property type="evidence" value="ECO:0007669"/>
    <property type="project" value="InterPro"/>
</dbReference>
<evidence type="ECO:0000259" key="5">
    <source>
        <dbReference type="Pfam" id="PF03081"/>
    </source>
</evidence>
<dbReference type="InterPro" id="IPR016159">
    <property type="entry name" value="Cullin_repeat-like_dom_sf"/>
</dbReference>
<evidence type="ECO:0000256" key="3">
    <source>
        <dbReference type="RuleBase" id="RU365026"/>
    </source>
</evidence>
<feature type="region of interest" description="Disordered" evidence="4">
    <location>
        <begin position="121"/>
        <end position="146"/>
    </location>
</feature>
<dbReference type="InterPro" id="IPR004140">
    <property type="entry name" value="Exo70"/>
</dbReference>
<organism evidence="6 7">
    <name type="scientific">Cuscuta campestris</name>
    <dbReference type="NCBI Taxonomy" id="132261"/>
    <lineage>
        <taxon>Eukaryota</taxon>
        <taxon>Viridiplantae</taxon>
        <taxon>Streptophyta</taxon>
        <taxon>Embryophyta</taxon>
        <taxon>Tracheophyta</taxon>
        <taxon>Spermatophyta</taxon>
        <taxon>Magnoliopsida</taxon>
        <taxon>eudicotyledons</taxon>
        <taxon>Gunneridae</taxon>
        <taxon>Pentapetalae</taxon>
        <taxon>asterids</taxon>
        <taxon>lamiids</taxon>
        <taxon>Solanales</taxon>
        <taxon>Convolvulaceae</taxon>
        <taxon>Cuscuteae</taxon>
        <taxon>Cuscuta</taxon>
        <taxon>Cuscuta subgen. Grammica</taxon>
        <taxon>Cuscuta sect. Cleistogrammica</taxon>
    </lineage>
</organism>
<feature type="compositionally biased region" description="Low complexity" evidence="4">
    <location>
        <begin position="128"/>
        <end position="142"/>
    </location>
</feature>
<dbReference type="GO" id="GO:0005546">
    <property type="term" value="F:phosphatidylinositol-4,5-bisphosphate binding"/>
    <property type="evidence" value="ECO:0007669"/>
    <property type="project" value="InterPro"/>
</dbReference>
<dbReference type="InterPro" id="IPR046364">
    <property type="entry name" value="Exo70_C"/>
</dbReference>
<name>A0A484LY75_9ASTE</name>
<sequence>MIKASVFASSKPDSSPSSSHSQPSTPSRTLSETMVEESVHIAEAVIKKWDPSGPTSNQMLFRESREEAGDFIRCVEELRRAMHFLVINHSSSGKLVQAQKSMQMAMKRLGNEFHQILETNRERLDPESVSQGSSSRSHSSNSKQEDGVFTDNEIGVAVSDLGQIGNWMVSSGYAKECVNIYKLVRKSVLDEELYRVGIRQYSSSSHIRKMGSSVLEDQIKNWLSAVNIAVRSLFNGERLLCDHVFSTSETMRETCFAHIAKEGAINLLKFPELVAAKSKRSPTHVFLLMDMYNEISELVPEIKLIFSYESVSEVILQAFASLHKLKSSVQTLVSDFEKSILKDSSRTLIHGGGIHPLTLSVMDFVLSMGDCSKTFNEIAGDECESDSAQIDRIILMLLCKLDTKSRLYKDIALSYLFLANNFHFVAERVRSSSPLMLLLGDDWLLTLDRKVNSYAANYTAMAWAKVLSCLPERLDPSLPGDVIERHITEFRAEIKLALAKELVPAYKEFYDAYLEVVSSKGSMEVLVRYSPDNLGSYLSDLFHGTSMSGGSASSSSSSSLSVVSQFRP</sequence>
<dbReference type="OrthoDB" id="1922221at2759"/>
<evidence type="ECO:0000256" key="1">
    <source>
        <dbReference type="ARBA" id="ARBA00006756"/>
    </source>
</evidence>
<feature type="region of interest" description="Disordered" evidence="4">
    <location>
        <begin position="549"/>
        <end position="568"/>
    </location>
</feature>
<evidence type="ECO:0000313" key="7">
    <source>
        <dbReference type="Proteomes" id="UP000595140"/>
    </source>
</evidence>
<dbReference type="PANTHER" id="PTHR12542">
    <property type="entry name" value="EXOCYST COMPLEX PROTEIN EXO70"/>
    <property type="match status" value="1"/>
</dbReference>
<comment type="function">
    <text evidence="3">Component of the exocyst complex.</text>
</comment>
<evidence type="ECO:0000256" key="2">
    <source>
        <dbReference type="ARBA" id="ARBA00022448"/>
    </source>
</evidence>
<accession>A0A484LY75</accession>
<dbReference type="Pfam" id="PF20669">
    <property type="entry name" value="Exo70_N"/>
    <property type="match status" value="1"/>
</dbReference>
<dbReference type="SUPFAM" id="SSF74788">
    <property type="entry name" value="Cullin repeat-like"/>
    <property type="match status" value="1"/>
</dbReference>
<proteinExistence type="inferred from homology"/>
<keyword evidence="2 3" id="KW-0813">Transport</keyword>
<comment type="similarity">
    <text evidence="1 3">Belongs to the EXO70 family.</text>
</comment>
<dbReference type="AlphaFoldDB" id="A0A484LY75"/>
<evidence type="ECO:0000256" key="4">
    <source>
        <dbReference type="SAM" id="MobiDB-lite"/>
    </source>
</evidence>
<dbReference type="Gene3D" id="1.20.1280.170">
    <property type="entry name" value="Exocyst complex component Exo70"/>
    <property type="match status" value="1"/>
</dbReference>
<dbReference type="PANTHER" id="PTHR12542:SF26">
    <property type="entry name" value="EXOCYST SUBUNIT EXO70 FAMILY PROTEIN"/>
    <property type="match status" value="1"/>
</dbReference>
<feature type="domain" description="Exocyst complex subunit Exo70 C-terminal" evidence="5">
    <location>
        <begin position="220"/>
        <end position="472"/>
    </location>
</feature>
<evidence type="ECO:0000313" key="6">
    <source>
        <dbReference type="EMBL" id="VFQ81247.1"/>
    </source>
</evidence>
<feature type="region of interest" description="Disordered" evidence="4">
    <location>
        <begin position="1"/>
        <end position="31"/>
    </location>
</feature>
<dbReference type="Proteomes" id="UP000595140">
    <property type="component" value="Unassembled WGS sequence"/>
</dbReference>
<dbReference type="EMBL" id="OOIL02002239">
    <property type="protein sequence ID" value="VFQ81247.1"/>
    <property type="molecule type" value="Genomic_DNA"/>
</dbReference>
<dbReference type="Pfam" id="PF03081">
    <property type="entry name" value="Exo70_C"/>
    <property type="match status" value="2"/>
</dbReference>
<keyword evidence="7" id="KW-1185">Reference proteome</keyword>
<keyword evidence="3" id="KW-0268">Exocytosis</keyword>
<keyword evidence="3" id="KW-0653">Protein transport</keyword>